<reference evidence="2 3" key="1">
    <citation type="submission" date="2021-06" db="EMBL/GenBank/DDBJ databases">
        <authorList>
            <person name="Kallberg Y."/>
            <person name="Tangrot J."/>
            <person name="Rosling A."/>
        </authorList>
    </citation>
    <scope>NUCLEOTIDE SEQUENCE [LARGE SCALE GENOMIC DNA]</scope>
    <source>
        <strain evidence="2 3">120-4 pot B 10/14</strain>
    </source>
</reference>
<evidence type="ECO:0000256" key="1">
    <source>
        <dbReference type="SAM" id="Coils"/>
    </source>
</evidence>
<evidence type="ECO:0000313" key="2">
    <source>
        <dbReference type="EMBL" id="CAG8820655.1"/>
    </source>
</evidence>
<keyword evidence="1" id="KW-0175">Coiled coil</keyword>
<gene>
    <name evidence="2" type="ORF">GMARGA_LOCUS27630</name>
</gene>
<name>A0ABN7W8M3_GIGMA</name>
<dbReference type="Proteomes" id="UP000789901">
    <property type="component" value="Unassembled WGS sequence"/>
</dbReference>
<comment type="caution">
    <text evidence="2">The sequence shown here is derived from an EMBL/GenBank/DDBJ whole genome shotgun (WGS) entry which is preliminary data.</text>
</comment>
<keyword evidence="3" id="KW-1185">Reference proteome</keyword>
<proteinExistence type="predicted"/>
<sequence>MASIKTQSSLYKKDNSCEISLTCSVTCQKSLVCDKFYKEPLSYIEDNYQHHLYQVQVLLELRFGNSSRASSLSNTNFSEIDSFIFCNSLRTSISSNNSNRLKTQNEELKAQDKELKLQDKELKAQDKKLKMQTKH</sequence>
<feature type="coiled-coil region" evidence="1">
    <location>
        <begin position="98"/>
        <end position="130"/>
    </location>
</feature>
<dbReference type="EMBL" id="CAJVQB010034070">
    <property type="protein sequence ID" value="CAG8820655.1"/>
    <property type="molecule type" value="Genomic_DNA"/>
</dbReference>
<accession>A0ABN7W8M3</accession>
<protein>
    <submittedName>
        <fullName evidence="2">22513_t:CDS:1</fullName>
    </submittedName>
</protein>
<evidence type="ECO:0000313" key="3">
    <source>
        <dbReference type="Proteomes" id="UP000789901"/>
    </source>
</evidence>
<organism evidence="2 3">
    <name type="scientific">Gigaspora margarita</name>
    <dbReference type="NCBI Taxonomy" id="4874"/>
    <lineage>
        <taxon>Eukaryota</taxon>
        <taxon>Fungi</taxon>
        <taxon>Fungi incertae sedis</taxon>
        <taxon>Mucoromycota</taxon>
        <taxon>Glomeromycotina</taxon>
        <taxon>Glomeromycetes</taxon>
        <taxon>Diversisporales</taxon>
        <taxon>Gigasporaceae</taxon>
        <taxon>Gigaspora</taxon>
    </lineage>
</organism>